<dbReference type="SUPFAM" id="SSF53955">
    <property type="entry name" value="Lysozyme-like"/>
    <property type="match status" value="1"/>
</dbReference>
<dbReference type="STRING" id="861299.J421_1004"/>
<name>W0RCL9_9BACT</name>
<evidence type="ECO:0000313" key="2">
    <source>
        <dbReference type="EMBL" id="AHG88541.1"/>
    </source>
</evidence>
<gene>
    <name evidence="2" type="ORF">J421_1004</name>
</gene>
<dbReference type="InParanoid" id="W0RCL9"/>
<dbReference type="Proteomes" id="UP000019151">
    <property type="component" value="Chromosome"/>
</dbReference>
<reference evidence="2 3" key="1">
    <citation type="journal article" date="2014" name="Genome Announc.">
        <title>Genome Sequence and Methylome of Soil Bacterium Gemmatirosa kalamazoonensis KBS708T, a Member of the Rarely Cultivated Gemmatimonadetes Phylum.</title>
        <authorList>
            <person name="Debruyn J.M."/>
            <person name="Radosevich M."/>
            <person name="Wommack K.E."/>
            <person name="Polson S.W."/>
            <person name="Hauser L.J."/>
            <person name="Fawaz M.N."/>
            <person name="Korlach J."/>
            <person name="Tsai Y.C."/>
        </authorList>
    </citation>
    <scope>NUCLEOTIDE SEQUENCE [LARGE SCALE GENOMIC DNA]</scope>
    <source>
        <strain evidence="2 3">KBS708</strain>
    </source>
</reference>
<accession>W0RCL9</accession>
<organism evidence="2 3">
    <name type="scientific">Gemmatirosa kalamazoonensis</name>
    <dbReference type="NCBI Taxonomy" id="861299"/>
    <lineage>
        <taxon>Bacteria</taxon>
        <taxon>Pseudomonadati</taxon>
        <taxon>Gemmatimonadota</taxon>
        <taxon>Gemmatimonadia</taxon>
        <taxon>Gemmatimonadales</taxon>
        <taxon>Gemmatimonadaceae</taxon>
        <taxon>Gemmatirosa</taxon>
    </lineage>
</organism>
<feature type="domain" description="Transglycosylase SLT" evidence="1">
    <location>
        <begin position="102"/>
        <end position="177"/>
    </location>
</feature>
<protein>
    <submittedName>
        <fullName evidence="2">Lytic transglycosylase catalytic</fullName>
    </submittedName>
</protein>
<dbReference type="InterPro" id="IPR023346">
    <property type="entry name" value="Lysozyme-like_dom_sf"/>
</dbReference>
<evidence type="ECO:0000313" key="3">
    <source>
        <dbReference type="Proteomes" id="UP000019151"/>
    </source>
</evidence>
<dbReference type="EMBL" id="CP007128">
    <property type="protein sequence ID" value="AHG88541.1"/>
    <property type="molecule type" value="Genomic_DNA"/>
</dbReference>
<dbReference type="AlphaFoldDB" id="W0RCL9"/>
<proteinExistence type="predicted"/>
<dbReference type="RefSeq" id="WP_025410074.1">
    <property type="nucleotide sequence ID" value="NZ_CP007128.1"/>
</dbReference>
<dbReference type="Gene3D" id="1.10.530.10">
    <property type="match status" value="1"/>
</dbReference>
<dbReference type="HOGENOM" id="CLU_1076704_0_0_0"/>
<dbReference type="Pfam" id="PF01464">
    <property type="entry name" value="SLT"/>
    <property type="match status" value="1"/>
</dbReference>
<evidence type="ECO:0000259" key="1">
    <source>
        <dbReference type="Pfam" id="PF01464"/>
    </source>
</evidence>
<dbReference type="KEGG" id="gba:J421_1004"/>
<keyword evidence="3" id="KW-1185">Reference proteome</keyword>
<dbReference type="OrthoDB" id="92254at2"/>
<dbReference type="eggNOG" id="COG0741">
    <property type="taxonomic scope" value="Bacteria"/>
</dbReference>
<dbReference type="InterPro" id="IPR008258">
    <property type="entry name" value="Transglycosylase_SLT_dom_1"/>
</dbReference>
<sequence>MAKKPSLIGQLTLGIASVAAIVVAASQVKPVFVAQAPVVQRLVAASWRDSAAARAPWALADGDSAVATVQFERDRKAFANDLVATGRIDSTRANDIATYAVREAYKKHLPPALVFGVLLTENSTFKSKAKSNVGAVGLMQVYPKVWVPTLGKIFGKNLRDDETNLRYGVHILSHYVYTAAKKADDATQNPTDVVRTGLLRYNGCVHGTNTPNCKTYPDKVLAAVEQYAVAQCGTDVNGCIAQPMRLRLDETQKDQAGL</sequence>